<dbReference type="InParanoid" id="C5KAA7"/>
<dbReference type="GO" id="GO:0032993">
    <property type="term" value="C:protein-DNA complex"/>
    <property type="evidence" value="ECO:0007669"/>
    <property type="project" value="TreeGrafter"/>
</dbReference>
<dbReference type="GO" id="GO:0000976">
    <property type="term" value="F:transcription cis-regulatory region binding"/>
    <property type="evidence" value="ECO:0007669"/>
    <property type="project" value="TreeGrafter"/>
</dbReference>
<keyword evidence="9" id="KW-0808">Transferase</keyword>
<dbReference type="AlphaFoldDB" id="C5KAA7"/>
<feature type="region of interest" description="Disordered" evidence="7">
    <location>
        <begin position="319"/>
        <end position="374"/>
    </location>
</feature>
<organism evidence="10">
    <name type="scientific">Perkinsus marinus (strain ATCC 50983 / TXsc)</name>
    <dbReference type="NCBI Taxonomy" id="423536"/>
    <lineage>
        <taxon>Eukaryota</taxon>
        <taxon>Sar</taxon>
        <taxon>Alveolata</taxon>
        <taxon>Perkinsozoa</taxon>
        <taxon>Perkinsea</taxon>
        <taxon>Perkinsida</taxon>
        <taxon>Perkinsidae</taxon>
        <taxon>Perkinsus</taxon>
    </lineage>
</organism>
<feature type="domain" description="Response regulatory" evidence="8">
    <location>
        <begin position="1"/>
        <end position="85"/>
    </location>
</feature>
<dbReference type="PANTHER" id="PTHR48111:SF1">
    <property type="entry name" value="TWO-COMPONENT RESPONSE REGULATOR ORR33"/>
    <property type="match status" value="1"/>
</dbReference>
<feature type="compositionally biased region" description="Basic and acidic residues" evidence="7">
    <location>
        <begin position="352"/>
        <end position="363"/>
    </location>
</feature>
<dbReference type="GO" id="GO:0005829">
    <property type="term" value="C:cytosol"/>
    <property type="evidence" value="ECO:0007669"/>
    <property type="project" value="TreeGrafter"/>
</dbReference>
<accession>C5KAA7</accession>
<keyword evidence="3" id="KW-0805">Transcription regulation</keyword>
<dbReference type="PROSITE" id="PS50110">
    <property type="entry name" value="RESPONSE_REGULATORY"/>
    <property type="match status" value="1"/>
</dbReference>
<evidence type="ECO:0000313" key="10">
    <source>
        <dbReference type="Proteomes" id="UP000007800"/>
    </source>
</evidence>
<keyword evidence="9" id="KW-0418">Kinase</keyword>
<protein>
    <submittedName>
        <fullName evidence="9">Sensory transduction histidine kinase, putative</fullName>
    </submittedName>
</protein>
<dbReference type="EMBL" id="GG671749">
    <property type="protein sequence ID" value="EER18568.1"/>
    <property type="molecule type" value="Genomic_DNA"/>
</dbReference>
<dbReference type="SMART" id="SM00448">
    <property type="entry name" value="REC"/>
    <property type="match status" value="1"/>
</dbReference>
<keyword evidence="5" id="KW-0804">Transcription</keyword>
<evidence type="ECO:0000256" key="4">
    <source>
        <dbReference type="ARBA" id="ARBA00023125"/>
    </source>
</evidence>
<feature type="modified residue" description="4-aspartylphosphate" evidence="6">
    <location>
        <position position="19"/>
    </location>
</feature>
<sequence length="374" mass="40631">MNTARYLANNDAPDLILLDAMMPGMSGYEVARKLREDFPPQLPIIMISAKSTTEDVVRGLGFTCNDYLTKPFVKEEVLARIETQVNVHGVSGWAEAWTVKLKTERAQKTAHNAAVFKFLLGSGLAEKYLGCIDEAGVLSPHRVGLETAVDLYGIATATMGEWIQFEKMLLPSDERSRGRPQLVHANQHMCALFSGWPQHAVDALRFADAYLDALKADSTFARVEVKIVLHSVSESDEPLIAGVVGPVLIGNAVRLCKYILDEVPPVACGAHGCVLVTAACLEAHGEEQPPRSHLIDYGEVIRVNSNGDKPPERVEEYNATTGGHRLASPIGLEAAPSPEDGAIEAEIAESGRLSDEHELRDRGPTVPKSSLHKV</sequence>
<dbReference type="GO" id="GO:0016301">
    <property type="term" value="F:kinase activity"/>
    <property type="evidence" value="ECO:0007669"/>
    <property type="project" value="UniProtKB-KW"/>
</dbReference>
<evidence type="ECO:0000256" key="6">
    <source>
        <dbReference type="PROSITE-ProRule" id="PRU00169"/>
    </source>
</evidence>
<dbReference type="PANTHER" id="PTHR48111">
    <property type="entry name" value="REGULATOR OF RPOS"/>
    <property type="match status" value="1"/>
</dbReference>
<evidence type="ECO:0000256" key="3">
    <source>
        <dbReference type="ARBA" id="ARBA00023015"/>
    </source>
</evidence>
<keyword evidence="1 6" id="KW-0597">Phosphoprotein</keyword>
<name>C5KAA7_PERM5</name>
<dbReference type="Pfam" id="PF00072">
    <property type="entry name" value="Response_reg"/>
    <property type="match status" value="1"/>
</dbReference>
<dbReference type="InterPro" id="IPR011006">
    <property type="entry name" value="CheY-like_superfamily"/>
</dbReference>
<gene>
    <name evidence="9" type="ORF">Pmar_PMAR008898</name>
</gene>
<dbReference type="OrthoDB" id="449392at2759"/>
<dbReference type="InterPro" id="IPR001789">
    <property type="entry name" value="Sig_transdc_resp-reg_receiver"/>
</dbReference>
<reference evidence="9 10" key="1">
    <citation type="submission" date="2008-07" db="EMBL/GenBank/DDBJ databases">
        <authorList>
            <person name="El-Sayed N."/>
            <person name="Caler E."/>
            <person name="Inman J."/>
            <person name="Amedeo P."/>
            <person name="Hass B."/>
            <person name="Wortman J."/>
        </authorList>
    </citation>
    <scope>NUCLEOTIDE SEQUENCE [LARGE SCALE GENOMIC DNA]</scope>
    <source>
        <strain evidence="10">ATCC 50983 / TXsc</strain>
    </source>
</reference>
<dbReference type="SUPFAM" id="SSF52172">
    <property type="entry name" value="CheY-like"/>
    <property type="match status" value="1"/>
</dbReference>
<dbReference type="Gene3D" id="3.40.50.2300">
    <property type="match status" value="1"/>
</dbReference>
<dbReference type="Proteomes" id="UP000007800">
    <property type="component" value="Unassembled WGS sequence"/>
</dbReference>
<evidence type="ECO:0000256" key="2">
    <source>
        <dbReference type="ARBA" id="ARBA00023012"/>
    </source>
</evidence>
<dbReference type="GeneID" id="9048531"/>
<dbReference type="GO" id="GO:0000156">
    <property type="term" value="F:phosphorelay response regulator activity"/>
    <property type="evidence" value="ECO:0007669"/>
    <property type="project" value="TreeGrafter"/>
</dbReference>
<evidence type="ECO:0000256" key="7">
    <source>
        <dbReference type="SAM" id="MobiDB-lite"/>
    </source>
</evidence>
<dbReference type="GO" id="GO:0006355">
    <property type="term" value="P:regulation of DNA-templated transcription"/>
    <property type="evidence" value="ECO:0007669"/>
    <property type="project" value="TreeGrafter"/>
</dbReference>
<dbReference type="CDD" id="cd17574">
    <property type="entry name" value="REC_OmpR"/>
    <property type="match status" value="1"/>
</dbReference>
<evidence type="ECO:0000256" key="1">
    <source>
        <dbReference type="ARBA" id="ARBA00022553"/>
    </source>
</evidence>
<evidence type="ECO:0000256" key="5">
    <source>
        <dbReference type="ARBA" id="ARBA00023163"/>
    </source>
</evidence>
<keyword evidence="10" id="KW-1185">Reference proteome</keyword>
<keyword evidence="4" id="KW-0238">DNA-binding</keyword>
<evidence type="ECO:0000313" key="9">
    <source>
        <dbReference type="EMBL" id="EER18568.1"/>
    </source>
</evidence>
<evidence type="ECO:0000259" key="8">
    <source>
        <dbReference type="PROSITE" id="PS50110"/>
    </source>
</evidence>
<dbReference type="InterPro" id="IPR039420">
    <property type="entry name" value="WalR-like"/>
</dbReference>
<dbReference type="RefSeq" id="XP_002786772.1">
    <property type="nucleotide sequence ID" value="XM_002786726.1"/>
</dbReference>
<keyword evidence="2" id="KW-0902">Two-component regulatory system</keyword>
<proteinExistence type="predicted"/>